<evidence type="ECO:0000256" key="12">
    <source>
        <dbReference type="ARBA" id="ARBA00047652"/>
    </source>
</evidence>
<evidence type="ECO:0000256" key="9">
    <source>
        <dbReference type="ARBA" id="ARBA00038313"/>
    </source>
</evidence>
<comment type="catalytic activity">
    <reaction evidence="13">
        <text>a 5,6-dihydrouridine in mRNA + NAD(+) = a uridine in mRNA + NADH + H(+)</text>
        <dbReference type="Rhea" id="RHEA:69851"/>
        <dbReference type="Rhea" id="RHEA-COMP:14658"/>
        <dbReference type="Rhea" id="RHEA-COMP:17789"/>
        <dbReference type="ChEBI" id="CHEBI:15378"/>
        <dbReference type="ChEBI" id="CHEBI:57540"/>
        <dbReference type="ChEBI" id="CHEBI:57945"/>
        <dbReference type="ChEBI" id="CHEBI:65315"/>
        <dbReference type="ChEBI" id="CHEBI:74443"/>
    </reaction>
    <physiologicalReaction direction="right-to-left" evidence="13">
        <dbReference type="Rhea" id="RHEA:69853"/>
    </physiologicalReaction>
</comment>
<comment type="catalytic activity">
    <reaction evidence="12">
        <text>5,6-dihydrouridine(16) in tRNA + NADP(+) = uridine(16) in tRNA + NADPH + H(+)</text>
        <dbReference type="Rhea" id="RHEA:53376"/>
        <dbReference type="Rhea" id="RHEA-COMP:13543"/>
        <dbReference type="Rhea" id="RHEA-COMP:13544"/>
        <dbReference type="ChEBI" id="CHEBI:15378"/>
        <dbReference type="ChEBI" id="CHEBI:57783"/>
        <dbReference type="ChEBI" id="CHEBI:58349"/>
        <dbReference type="ChEBI" id="CHEBI:65315"/>
        <dbReference type="ChEBI" id="CHEBI:74443"/>
        <dbReference type="EC" id="1.3.1.88"/>
    </reaction>
    <physiologicalReaction direction="right-to-left" evidence="12">
        <dbReference type="Rhea" id="RHEA:53378"/>
    </physiologicalReaction>
</comment>
<comment type="catalytic activity">
    <reaction evidence="11">
        <text>5,6-dihydrouridine(17) in tRNA + NAD(+) = uridine(17) in tRNA + NADH + H(+)</text>
        <dbReference type="Rhea" id="RHEA:53372"/>
        <dbReference type="Rhea" id="RHEA-COMP:13541"/>
        <dbReference type="Rhea" id="RHEA-COMP:13542"/>
        <dbReference type="ChEBI" id="CHEBI:15378"/>
        <dbReference type="ChEBI" id="CHEBI:57540"/>
        <dbReference type="ChEBI" id="CHEBI:57945"/>
        <dbReference type="ChEBI" id="CHEBI:65315"/>
        <dbReference type="ChEBI" id="CHEBI:74443"/>
        <dbReference type="EC" id="1.3.1.88"/>
    </reaction>
    <physiologicalReaction direction="right-to-left" evidence="11">
        <dbReference type="Rhea" id="RHEA:53374"/>
    </physiologicalReaction>
</comment>
<keyword evidence="19" id="KW-1185">Reference proteome</keyword>
<evidence type="ECO:0000256" key="10">
    <source>
        <dbReference type="ARBA" id="ARBA00038890"/>
    </source>
</evidence>
<evidence type="ECO:0000256" key="1">
    <source>
        <dbReference type="ARBA" id="ARBA00001917"/>
    </source>
</evidence>
<proteinExistence type="inferred from homology"/>
<dbReference type="PROSITE" id="PS01136">
    <property type="entry name" value="UPF0034"/>
    <property type="match status" value="1"/>
</dbReference>
<keyword evidence="4" id="KW-0507">mRNA processing</keyword>
<comment type="catalytic activity">
    <reaction evidence="16">
        <text>5,6-dihydrouridine(17) in tRNA + NADP(+) = uridine(17) in tRNA + NADPH + H(+)</text>
        <dbReference type="Rhea" id="RHEA:53368"/>
        <dbReference type="Rhea" id="RHEA-COMP:13541"/>
        <dbReference type="Rhea" id="RHEA-COMP:13542"/>
        <dbReference type="ChEBI" id="CHEBI:15378"/>
        <dbReference type="ChEBI" id="CHEBI:57783"/>
        <dbReference type="ChEBI" id="CHEBI:58349"/>
        <dbReference type="ChEBI" id="CHEBI:65315"/>
        <dbReference type="ChEBI" id="CHEBI:74443"/>
        <dbReference type="EC" id="1.3.1.88"/>
    </reaction>
    <physiologicalReaction direction="right-to-left" evidence="16">
        <dbReference type="Rhea" id="RHEA:53370"/>
    </physiologicalReaction>
</comment>
<evidence type="ECO:0000259" key="17">
    <source>
        <dbReference type="Pfam" id="PF01207"/>
    </source>
</evidence>
<organism evidence="18 19">
    <name type="scientific">Ustilago trichophora</name>
    <dbReference type="NCBI Taxonomy" id="86804"/>
    <lineage>
        <taxon>Eukaryota</taxon>
        <taxon>Fungi</taxon>
        <taxon>Dikarya</taxon>
        <taxon>Basidiomycota</taxon>
        <taxon>Ustilaginomycotina</taxon>
        <taxon>Ustilaginomycetes</taxon>
        <taxon>Ustilaginales</taxon>
        <taxon>Ustilaginaceae</taxon>
        <taxon>Ustilago</taxon>
    </lineage>
</organism>
<dbReference type="Pfam" id="PF01207">
    <property type="entry name" value="Dus"/>
    <property type="match status" value="1"/>
</dbReference>
<keyword evidence="7" id="KW-0560">Oxidoreductase</keyword>
<evidence type="ECO:0000256" key="15">
    <source>
        <dbReference type="ARBA" id="ARBA00049447"/>
    </source>
</evidence>
<comment type="catalytic activity">
    <reaction evidence="14">
        <text>5,6-dihydrouridine(16) in tRNA + NAD(+) = uridine(16) in tRNA + NADH + H(+)</text>
        <dbReference type="Rhea" id="RHEA:53380"/>
        <dbReference type="Rhea" id="RHEA-COMP:13543"/>
        <dbReference type="Rhea" id="RHEA-COMP:13544"/>
        <dbReference type="ChEBI" id="CHEBI:15378"/>
        <dbReference type="ChEBI" id="CHEBI:57540"/>
        <dbReference type="ChEBI" id="CHEBI:57945"/>
        <dbReference type="ChEBI" id="CHEBI:65315"/>
        <dbReference type="ChEBI" id="CHEBI:74443"/>
        <dbReference type="EC" id="1.3.1.88"/>
    </reaction>
    <physiologicalReaction direction="right-to-left" evidence="14">
        <dbReference type="Rhea" id="RHEA:53382"/>
    </physiologicalReaction>
</comment>
<keyword evidence="5" id="KW-0819">tRNA processing</keyword>
<keyword evidence="3" id="KW-0288">FMN</keyword>
<comment type="similarity">
    <text evidence="9">Belongs to the Dus family. Dus1 subfamily.</text>
</comment>
<dbReference type="EMBL" id="OOIN01000001">
    <property type="protein sequence ID" value="SPO19782.1"/>
    <property type="molecule type" value="Genomic_DNA"/>
</dbReference>
<reference evidence="18 19" key="1">
    <citation type="submission" date="2018-03" db="EMBL/GenBank/DDBJ databases">
        <authorList>
            <person name="Guldener U."/>
        </authorList>
    </citation>
    <scope>NUCLEOTIDE SEQUENCE [LARGE SCALE GENOMIC DNA]</scope>
    <source>
        <strain evidence="18 19">NBRC100155</strain>
    </source>
</reference>
<keyword evidence="2" id="KW-0285">Flavoprotein</keyword>
<feature type="domain" description="DUS-like FMN-binding" evidence="17">
    <location>
        <begin position="16"/>
        <end position="280"/>
    </location>
</feature>
<comment type="catalytic activity">
    <reaction evidence="15">
        <text>a 5,6-dihydrouridine in mRNA + NADP(+) = a uridine in mRNA + NADPH + H(+)</text>
        <dbReference type="Rhea" id="RHEA:69855"/>
        <dbReference type="Rhea" id="RHEA-COMP:14658"/>
        <dbReference type="Rhea" id="RHEA-COMP:17789"/>
        <dbReference type="ChEBI" id="CHEBI:15378"/>
        <dbReference type="ChEBI" id="CHEBI:57783"/>
        <dbReference type="ChEBI" id="CHEBI:58349"/>
        <dbReference type="ChEBI" id="CHEBI:65315"/>
        <dbReference type="ChEBI" id="CHEBI:74443"/>
    </reaction>
    <physiologicalReaction direction="right-to-left" evidence="15">
        <dbReference type="Rhea" id="RHEA:69857"/>
    </physiologicalReaction>
</comment>
<evidence type="ECO:0000256" key="8">
    <source>
        <dbReference type="ARBA" id="ARBA00023027"/>
    </source>
</evidence>
<evidence type="ECO:0000256" key="11">
    <source>
        <dbReference type="ARBA" id="ARBA00047287"/>
    </source>
</evidence>
<evidence type="ECO:0000256" key="14">
    <source>
        <dbReference type="ARBA" id="ARBA00048934"/>
    </source>
</evidence>
<gene>
    <name evidence="18" type="ORF">UTRI_00174_B</name>
</gene>
<dbReference type="InterPro" id="IPR035587">
    <property type="entry name" value="DUS-like_FMN-bd"/>
</dbReference>
<dbReference type="PANTHER" id="PTHR11082">
    <property type="entry name" value="TRNA-DIHYDROURIDINE SYNTHASE"/>
    <property type="match status" value="1"/>
</dbReference>
<evidence type="ECO:0000313" key="18">
    <source>
        <dbReference type="EMBL" id="SPO19782.1"/>
    </source>
</evidence>
<dbReference type="InterPro" id="IPR013785">
    <property type="entry name" value="Aldolase_TIM"/>
</dbReference>
<dbReference type="GO" id="GO:0006397">
    <property type="term" value="P:mRNA processing"/>
    <property type="evidence" value="ECO:0007669"/>
    <property type="project" value="UniProtKB-KW"/>
</dbReference>
<dbReference type="SUPFAM" id="SSF51395">
    <property type="entry name" value="FMN-linked oxidoreductases"/>
    <property type="match status" value="1"/>
</dbReference>
<dbReference type="Gene3D" id="3.20.20.70">
    <property type="entry name" value="Aldolase class I"/>
    <property type="match status" value="1"/>
</dbReference>
<dbReference type="CDD" id="cd02801">
    <property type="entry name" value="DUS_like_FMN"/>
    <property type="match status" value="1"/>
</dbReference>
<evidence type="ECO:0000256" key="5">
    <source>
        <dbReference type="ARBA" id="ARBA00022694"/>
    </source>
</evidence>
<dbReference type="Proteomes" id="UP000324022">
    <property type="component" value="Unassembled WGS sequence"/>
</dbReference>
<name>A0A5C3DP70_9BASI</name>
<evidence type="ECO:0000256" key="6">
    <source>
        <dbReference type="ARBA" id="ARBA00022857"/>
    </source>
</evidence>
<dbReference type="OrthoDB" id="272303at2759"/>
<evidence type="ECO:0000313" key="19">
    <source>
        <dbReference type="Proteomes" id="UP000324022"/>
    </source>
</evidence>
<sequence>MVVNHKLPLESLLHCAAPMVGQSDLPFRLQTVRNGATSTWTQMYLATDLNVDRDMLDTLCKSLELGKASPENLIRSTKNPLVGQTAPQIVQLAGNDTQQLVEAARKVAHLADGIDLNLGCPQRHAAQGHYGAYLLPKQSWPLLTEIVSSLAQAVDVPVTTKIRLTVPKEQTPQLAVELARAGSSLVTLHPRFASSVRRRKGLADLEMVAQVKKALQAEGLLRSADQPSGDTVVISNGNVRCWDDIVTNIVSTGASGVMVGETLLENPALFQPSLSEADRLGNYRSLSALVMAEEYLDFRDRYEAFESPLKCVKQHLQSILCSIPYPTSPEPSKMAEQHRTVAHRTQLIKSVQSESDLVQFRQQHLQSLSAV</sequence>
<keyword evidence="6" id="KW-0521">NADP</keyword>
<comment type="cofactor">
    <cofactor evidence="1">
        <name>FMN</name>
        <dbReference type="ChEBI" id="CHEBI:58210"/>
    </cofactor>
</comment>
<dbReference type="InterPro" id="IPR018517">
    <property type="entry name" value="tRNA_hU_synthase_CS"/>
</dbReference>
<dbReference type="GO" id="GO:0050660">
    <property type="term" value="F:flavin adenine dinucleotide binding"/>
    <property type="evidence" value="ECO:0007669"/>
    <property type="project" value="InterPro"/>
</dbReference>
<evidence type="ECO:0000256" key="4">
    <source>
        <dbReference type="ARBA" id="ARBA00022664"/>
    </source>
</evidence>
<evidence type="ECO:0000256" key="16">
    <source>
        <dbReference type="ARBA" id="ARBA00049467"/>
    </source>
</evidence>
<dbReference type="AlphaFoldDB" id="A0A5C3DP70"/>
<dbReference type="PANTHER" id="PTHR11082:SF5">
    <property type="entry name" value="TRNA-DIHYDROURIDINE(16_17) SYNTHASE [NAD(P)(+)]-LIKE"/>
    <property type="match status" value="1"/>
</dbReference>
<evidence type="ECO:0000256" key="2">
    <source>
        <dbReference type="ARBA" id="ARBA00022630"/>
    </source>
</evidence>
<keyword evidence="8" id="KW-0520">NAD</keyword>
<accession>A0A5C3DP70</accession>
<dbReference type="GO" id="GO:0017150">
    <property type="term" value="F:tRNA dihydrouridine synthase activity"/>
    <property type="evidence" value="ECO:0007669"/>
    <property type="project" value="InterPro"/>
</dbReference>
<dbReference type="EC" id="1.3.1.88" evidence="10"/>
<evidence type="ECO:0000256" key="7">
    <source>
        <dbReference type="ARBA" id="ARBA00023002"/>
    </source>
</evidence>
<protein>
    <recommendedName>
        <fullName evidence="10">tRNA-dihydrouridine(16/17) synthase [NAD(P)(+)]</fullName>
        <ecNumber evidence="10">1.3.1.88</ecNumber>
    </recommendedName>
</protein>
<evidence type="ECO:0000256" key="13">
    <source>
        <dbReference type="ARBA" id="ARBA00048342"/>
    </source>
</evidence>
<evidence type="ECO:0000256" key="3">
    <source>
        <dbReference type="ARBA" id="ARBA00022643"/>
    </source>
</evidence>